<evidence type="ECO:0000313" key="2">
    <source>
        <dbReference type="EMBL" id="MPC33614.1"/>
    </source>
</evidence>
<gene>
    <name evidence="2" type="ORF">E2C01_026969</name>
</gene>
<accession>A0A5B7EMI8</accession>
<reference evidence="2 3" key="1">
    <citation type="submission" date="2019-05" db="EMBL/GenBank/DDBJ databases">
        <title>Another draft genome of Portunus trituberculatus and its Hox gene families provides insights of decapod evolution.</title>
        <authorList>
            <person name="Jeong J.-H."/>
            <person name="Song I."/>
            <person name="Kim S."/>
            <person name="Choi T."/>
            <person name="Kim D."/>
            <person name="Ryu S."/>
            <person name="Kim W."/>
        </authorList>
    </citation>
    <scope>NUCLEOTIDE SEQUENCE [LARGE SCALE GENOMIC DNA]</scope>
    <source>
        <tissue evidence="2">Muscle</tissue>
    </source>
</reference>
<evidence type="ECO:0000256" key="1">
    <source>
        <dbReference type="SAM" id="MobiDB-lite"/>
    </source>
</evidence>
<name>A0A5B7EMI8_PORTR</name>
<keyword evidence="3" id="KW-1185">Reference proteome</keyword>
<dbReference type="Proteomes" id="UP000324222">
    <property type="component" value="Unassembled WGS sequence"/>
</dbReference>
<protein>
    <submittedName>
        <fullName evidence="2">Uncharacterized protein</fullName>
    </submittedName>
</protein>
<feature type="region of interest" description="Disordered" evidence="1">
    <location>
        <begin position="42"/>
        <end position="63"/>
    </location>
</feature>
<organism evidence="2 3">
    <name type="scientific">Portunus trituberculatus</name>
    <name type="common">Swimming crab</name>
    <name type="synonym">Neptunus trituberculatus</name>
    <dbReference type="NCBI Taxonomy" id="210409"/>
    <lineage>
        <taxon>Eukaryota</taxon>
        <taxon>Metazoa</taxon>
        <taxon>Ecdysozoa</taxon>
        <taxon>Arthropoda</taxon>
        <taxon>Crustacea</taxon>
        <taxon>Multicrustacea</taxon>
        <taxon>Malacostraca</taxon>
        <taxon>Eumalacostraca</taxon>
        <taxon>Eucarida</taxon>
        <taxon>Decapoda</taxon>
        <taxon>Pleocyemata</taxon>
        <taxon>Brachyura</taxon>
        <taxon>Eubrachyura</taxon>
        <taxon>Portunoidea</taxon>
        <taxon>Portunidae</taxon>
        <taxon>Portuninae</taxon>
        <taxon>Portunus</taxon>
    </lineage>
</organism>
<sequence length="63" mass="6773">MNGSGIVTRTDRLIRASAQRGEEWEDSLSTIKAEKAVLCQGSGRHGDAEVEGRGREATLTTIT</sequence>
<evidence type="ECO:0000313" key="3">
    <source>
        <dbReference type="Proteomes" id="UP000324222"/>
    </source>
</evidence>
<comment type="caution">
    <text evidence="2">The sequence shown here is derived from an EMBL/GenBank/DDBJ whole genome shotgun (WGS) entry which is preliminary data.</text>
</comment>
<dbReference type="EMBL" id="VSRR010002870">
    <property type="protein sequence ID" value="MPC33614.1"/>
    <property type="molecule type" value="Genomic_DNA"/>
</dbReference>
<proteinExistence type="predicted"/>
<feature type="compositionally biased region" description="Basic and acidic residues" evidence="1">
    <location>
        <begin position="44"/>
        <end position="56"/>
    </location>
</feature>
<dbReference type="AlphaFoldDB" id="A0A5B7EMI8"/>